<comment type="caution">
    <text evidence="1">The sequence shown here is derived from an EMBL/GenBank/DDBJ whole genome shotgun (WGS) entry which is preliminary data.</text>
</comment>
<sequence length="66" mass="6744">MLNSGLYLVATCLELQCGFLSRVAEGAAAARVWYVSVASNVLVRVLFPEQLIVDAAAAAAAAAGSC</sequence>
<dbReference type="Proteomes" id="UP000287651">
    <property type="component" value="Unassembled WGS sequence"/>
</dbReference>
<dbReference type="AlphaFoldDB" id="A0A426XFK2"/>
<name>A0A426XFK2_ENSVE</name>
<gene>
    <name evidence="1" type="ORF">B296_00041543</name>
</gene>
<dbReference type="EMBL" id="AMZH03021380">
    <property type="protein sequence ID" value="RRT38258.1"/>
    <property type="molecule type" value="Genomic_DNA"/>
</dbReference>
<proteinExistence type="predicted"/>
<reference evidence="1 2" key="1">
    <citation type="journal article" date="2014" name="Agronomy (Basel)">
        <title>A Draft Genome Sequence for Ensete ventricosum, the Drought-Tolerant Tree Against Hunger.</title>
        <authorList>
            <person name="Harrison J."/>
            <person name="Moore K.A."/>
            <person name="Paszkiewicz K."/>
            <person name="Jones T."/>
            <person name="Grant M."/>
            <person name="Ambacheew D."/>
            <person name="Muzemil S."/>
            <person name="Studholme D.J."/>
        </authorList>
    </citation>
    <scope>NUCLEOTIDE SEQUENCE [LARGE SCALE GENOMIC DNA]</scope>
</reference>
<protein>
    <submittedName>
        <fullName evidence="1">Uncharacterized protein</fullName>
    </submittedName>
</protein>
<organism evidence="1 2">
    <name type="scientific">Ensete ventricosum</name>
    <name type="common">Abyssinian banana</name>
    <name type="synonym">Musa ensete</name>
    <dbReference type="NCBI Taxonomy" id="4639"/>
    <lineage>
        <taxon>Eukaryota</taxon>
        <taxon>Viridiplantae</taxon>
        <taxon>Streptophyta</taxon>
        <taxon>Embryophyta</taxon>
        <taxon>Tracheophyta</taxon>
        <taxon>Spermatophyta</taxon>
        <taxon>Magnoliopsida</taxon>
        <taxon>Liliopsida</taxon>
        <taxon>Zingiberales</taxon>
        <taxon>Musaceae</taxon>
        <taxon>Ensete</taxon>
    </lineage>
</organism>
<evidence type="ECO:0000313" key="1">
    <source>
        <dbReference type="EMBL" id="RRT38258.1"/>
    </source>
</evidence>
<evidence type="ECO:0000313" key="2">
    <source>
        <dbReference type="Proteomes" id="UP000287651"/>
    </source>
</evidence>
<accession>A0A426XFK2</accession>